<reference evidence="3" key="1">
    <citation type="journal article" date="2019" name="Int. J. Syst. Evol. Microbiol.">
        <title>The Global Catalogue of Microorganisms (GCM) 10K type strain sequencing project: providing services to taxonomists for standard genome sequencing and annotation.</title>
        <authorList>
            <consortium name="The Broad Institute Genomics Platform"/>
            <consortium name="The Broad Institute Genome Sequencing Center for Infectious Disease"/>
            <person name="Wu L."/>
            <person name="Ma J."/>
        </authorList>
    </citation>
    <scope>NUCLEOTIDE SEQUENCE [LARGE SCALE GENOMIC DNA]</scope>
    <source>
        <strain evidence="3">KCTC 42282</strain>
    </source>
</reference>
<feature type="chain" id="PRO_5045258814" description="DUF922 domain-containing protein" evidence="1">
    <location>
        <begin position="24"/>
        <end position="214"/>
    </location>
</feature>
<dbReference type="RefSeq" id="WP_191321295.1">
    <property type="nucleotide sequence ID" value="NZ_BNCG01000061.1"/>
</dbReference>
<organism evidence="2 3">
    <name type="scientific">Camelimonas fluminis</name>
    <dbReference type="NCBI Taxonomy" id="1576911"/>
    <lineage>
        <taxon>Bacteria</taxon>
        <taxon>Pseudomonadati</taxon>
        <taxon>Pseudomonadota</taxon>
        <taxon>Alphaproteobacteria</taxon>
        <taxon>Hyphomicrobiales</taxon>
        <taxon>Chelatococcaceae</taxon>
        <taxon>Camelimonas</taxon>
    </lineage>
</organism>
<proteinExistence type="predicted"/>
<gene>
    <name evidence="2" type="ORF">ACFONL_01130</name>
</gene>
<evidence type="ECO:0008006" key="4">
    <source>
        <dbReference type="Google" id="ProtNLM"/>
    </source>
</evidence>
<keyword evidence="3" id="KW-1185">Reference proteome</keyword>
<dbReference type="EMBL" id="JBHRYC010000010">
    <property type="protein sequence ID" value="MFC3635995.1"/>
    <property type="molecule type" value="Genomic_DNA"/>
</dbReference>
<keyword evidence="1" id="KW-0732">Signal</keyword>
<accession>A0ABV7UBG5</accession>
<comment type="caution">
    <text evidence="2">The sequence shown here is derived from an EMBL/GenBank/DDBJ whole genome shotgun (WGS) entry which is preliminary data.</text>
</comment>
<dbReference type="Proteomes" id="UP001595704">
    <property type="component" value="Unassembled WGS sequence"/>
</dbReference>
<protein>
    <recommendedName>
        <fullName evidence="4">DUF922 domain-containing protein</fullName>
    </recommendedName>
</protein>
<evidence type="ECO:0000313" key="3">
    <source>
        <dbReference type="Proteomes" id="UP001595704"/>
    </source>
</evidence>
<name>A0ABV7UBG5_9HYPH</name>
<sequence length="214" mass="23416">MWNLTLSAIAVAFCVVGGGAALGACDHVPVNVRVNTPSPDVSVRASDNVAAVGMVNGYDGYGNPAGWHVTGLASSRPKYQVQVSGLQRPGCFRPTEVVVDVGFSGPIEVTISSRYFLGSCEYESIRSHEFRHVDIMRKSVTAYRDEMAAVVASSVATLSEYTFTLPDAQRRILDHIQMSTRSVFDKMMRMSVEQNAALDTPENYRREQAVCSNW</sequence>
<evidence type="ECO:0000256" key="1">
    <source>
        <dbReference type="SAM" id="SignalP"/>
    </source>
</evidence>
<evidence type="ECO:0000313" key="2">
    <source>
        <dbReference type="EMBL" id="MFC3635995.1"/>
    </source>
</evidence>
<feature type="signal peptide" evidence="1">
    <location>
        <begin position="1"/>
        <end position="23"/>
    </location>
</feature>